<reference evidence="1" key="1">
    <citation type="journal article" date="2004" name="Nature">
        <title>Community structure and metabolism through reconstruction of microbial genomes from the environment.</title>
        <authorList>
            <person name="Tyson G.W."/>
            <person name="Chapman J."/>
            <person name="Hugenholtz P."/>
            <person name="Allen E.E."/>
            <person name="Ram R.J."/>
            <person name="Richardson P.M."/>
            <person name="Solovyev V.V."/>
            <person name="Rubin E.M."/>
            <person name="Rokhsar D.S."/>
            <person name="Banfield J.F."/>
        </authorList>
    </citation>
    <scope>NUCLEOTIDE SEQUENCE [LARGE SCALE GENOMIC DNA]</scope>
</reference>
<organism evidence="1">
    <name type="scientific">Leptospirillum sp. Group II '5-way CG'</name>
    <dbReference type="NCBI Taxonomy" id="419541"/>
    <lineage>
        <taxon>Bacteria</taxon>
        <taxon>Pseudomonadati</taxon>
        <taxon>Nitrospirota</taxon>
        <taxon>Nitrospiria</taxon>
        <taxon>Nitrospirales</taxon>
        <taxon>Nitrospiraceae</taxon>
        <taxon>Leptospirillum</taxon>
    </lineage>
</organism>
<name>B6AM27_9BACT</name>
<evidence type="ECO:0000313" key="1">
    <source>
        <dbReference type="EMBL" id="EDZ39534.1"/>
    </source>
</evidence>
<accession>B6AM27</accession>
<dbReference type="AlphaFoldDB" id="B6AM27"/>
<reference evidence="1" key="2">
    <citation type="journal article" date="2008" name="PLoS Biol.">
        <title>Population genomic analysis of strain variation in Leptospirillum group II bacteria involved in acid mine drainage formation.</title>
        <authorList>
            <person name="Simmons S.L."/>
            <person name="Dibartolo G."/>
            <person name="Denef V.J."/>
            <person name="Goltsman D.S."/>
            <person name="Thelen M.P."/>
            <person name="Banfield J.F."/>
        </authorList>
    </citation>
    <scope>NUCLEOTIDE SEQUENCE [LARGE SCALE GENOMIC DNA]</scope>
</reference>
<gene>
    <name evidence="1" type="ORF">CGL2_11277173</name>
</gene>
<protein>
    <recommendedName>
        <fullName evidence="2">Transposase</fullName>
    </recommendedName>
</protein>
<evidence type="ECO:0008006" key="2">
    <source>
        <dbReference type="Google" id="ProtNLM"/>
    </source>
</evidence>
<proteinExistence type="predicted"/>
<dbReference type="EMBL" id="DS995259">
    <property type="protein sequence ID" value="EDZ39534.1"/>
    <property type="molecule type" value="Genomic_DNA"/>
</dbReference>
<sequence length="63" mass="7158">MIGYDSQNQIGSFHQILLNFHSPNIPKKTGYMENLLLILSVVPTPDQFLWVGSVVTPHFVDFI</sequence>